<reference evidence="7" key="1">
    <citation type="submission" date="2020-07" db="EMBL/GenBank/DDBJ databases">
        <title>Huge and variable diversity of episymbiotic CPR bacteria and DPANN archaea in groundwater ecosystems.</title>
        <authorList>
            <person name="He C.Y."/>
            <person name="Keren R."/>
            <person name="Whittaker M."/>
            <person name="Farag I.F."/>
            <person name="Doudna J."/>
            <person name="Cate J.H.D."/>
            <person name="Banfield J.F."/>
        </authorList>
    </citation>
    <scope>NUCLEOTIDE SEQUENCE</scope>
    <source>
        <strain evidence="7">NC_groundwater_1586_Pr3_B-0.1um_66_15</strain>
    </source>
</reference>
<comment type="similarity">
    <text evidence="1 5">Belongs to the aldehyde dehydrogenase family.</text>
</comment>
<dbReference type="Pfam" id="PF00171">
    <property type="entry name" value="Aldedh"/>
    <property type="match status" value="1"/>
</dbReference>
<accession>A0A933L0Y2</accession>
<dbReference type="InterPro" id="IPR015590">
    <property type="entry name" value="Aldehyde_DH_dom"/>
</dbReference>
<evidence type="ECO:0000256" key="2">
    <source>
        <dbReference type="ARBA" id="ARBA00023002"/>
    </source>
</evidence>
<dbReference type="InterPro" id="IPR016163">
    <property type="entry name" value="Ald_DH_C"/>
</dbReference>
<feature type="domain" description="Aldehyde dehydrogenase" evidence="6">
    <location>
        <begin position="31"/>
        <end position="497"/>
    </location>
</feature>
<dbReference type="Gene3D" id="3.40.605.10">
    <property type="entry name" value="Aldehyde Dehydrogenase, Chain A, domain 1"/>
    <property type="match status" value="1"/>
</dbReference>
<proteinExistence type="inferred from homology"/>
<dbReference type="PROSITE" id="PS00687">
    <property type="entry name" value="ALDEHYDE_DEHYDR_GLU"/>
    <property type="match status" value="1"/>
</dbReference>
<protein>
    <submittedName>
        <fullName evidence="7">Aldehyde dehydrogenase family protein</fullName>
    </submittedName>
</protein>
<organism evidence="7 8">
    <name type="scientific">Devosia nanyangense</name>
    <dbReference type="NCBI Taxonomy" id="1228055"/>
    <lineage>
        <taxon>Bacteria</taxon>
        <taxon>Pseudomonadati</taxon>
        <taxon>Pseudomonadota</taxon>
        <taxon>Alphaproteobacteria</taxon>
        <taxon>Hyphomicrobiales</taxon>
        <taxon>Devosiaceae</taxon>
        <taxon>Devosia</taxon>
    </lineage>
</organism>
<dbReference type="AlphaFoldDB" id="A0A933L0Y2"/>
<dbReference type="EMBL" id="JACRAF010000020">
    <property type="protein sequence ID" value="MBI4921511.1"/>
    <property type="molecule type" value="Genomic_DNA"/>
</dbReference>
<feature type="active site" evidence="4">
    <location>
        <position position="274"/>
    </location>
</feature>
<sequence>MNSFDTDFHRLDPRTVEFLKRAPRHFIGGEWQDAAGGGTIPVINPATAEVISAIAAGTAADIDRAVAAAKAALEAPSWKGLSPDQRERLMHRLADLVEANIPLLTEFEVLDNGMTMHFAKNLALAGAVGVLRYMAGWPSKIHGRTVDLGLPIPGSKFFAATMREPVGVVGAIVPWNVPFMTTIWKVAPALAAGCTVVVKPAEDACLSVLKLAELVAEAGFPPGVVNVVTGTGIAAGEPLVSHPDVAKISFTGSTVTGKRIGAQASGSLKKVTLELGGKSPNVIFADADLDRAATAASDLIFLNSGQVCVAGSRLCVERKVLDRVVDAVSMRAASLKVGSGFDPATEIGPLVSARQQQRVRAYIEDAKAEGATVLTGGEPVDSAGFFVRPAVVVDTRQDMKLVQEEVFGPVLAVMPFDDLDQVTGLANDTAYGLAATVWTTNLKTAHEMISRLRSGFVAINSDAIPHPALPQGGFKQSGVGKDLSVEAIEGCLDTKTVLIRYD</sequence>
<evidence type="ECO:0000256" key="5">
    <source>
        <dbReference type="RuleBase" id="RU003345"/>
    </source>
</evidence>
<dbReference type="InterPro" id="IPR016160">
    <property type="entry name" value="Ald_DH_CS_CYS"/>
</dbReference>
<dbReference type="Gene3D" id="3.40.309.10">
    <property type="entry name" value="Aldehyde Dehydrogenase, Chain A, domain 2"/>
    <property type="match status" value="1"/>
</dbReference>
<dbReference type="FunFam" id="3.40.605.10:FF:000007">
    <property type="entry name" value="NAD/NADP-dependent betaine aldehyde dehydrogenase"/>
    <property type="match status" value="1"/>
</dbReference>
<dbReference type="GO" id="GO:0016620">
    <property type="term" value="F:oxidoreductase activity, acting on the aldehyde or oxo group of donors, NAD or NADP as acceptor"/>
    <property type="evidence" value="ECO:0007669"/>
    <property type="project" value="InterPro"/>
</dbReference>
<dbReference type="InterPro" id="IPR029510">
    <property type="entry name" value="Ald_DH_CS_GLU"/>
</dbReference>
<dbReference type="Proteomes" id="UP000782610">
    <property type="component" value="Unassembled WGS sequence"/>
</dbReference>
<dbReference type="PANTHER" id="PTHR11699">
    <property type="entry name" value="ALDEHYDE DEHYDROGENASE-RELATED"/>
    <property type="match status" value="1"/>
</dbReference>
<dbReference type="FunFam" id="3.40.309.10:FF:000012">
    <property type="entry name" value="Betaine aldehyde dehydrogenase"/>
    <property type="match status" value="1"/>
</dbReference>
<evidence type="ECO:0000313" key="8">
    <source>
        <dbReference type="Proteomes" id="UP000782610"/>
    </source>
</evidence>
<evidence type="ECO:0000256" key="1">
    <source>
        <dbReference type="ARBA" id="ARBA00009986"/>
    </source>
</evidence>
<dbReference type="PROSITE" id="PS00070">
    <property type="entry name" value="ALDEHYDE_DEHYDR_CYS"/>
    <property type="match status" value="1"/>
</dbReference>
<keyword evidence="2 5" id="KW-0560">Oxidoreductase</keyword>
<dbReference type="SUPFAM" id="SSF53720">
    <property type="entry name" value="ALDH-like"/>
    <property type="match status" value="1"/>
</dbReference>
<keyword evidence="3" id="KW-0558">Oxidation</keyword>
<name>A0A933L0Y2_9HYPH</name>
<evidence type="ECO:0000256" key="3">
    <source>
        <dbReference type="ARBA" id="ARBA00023097"/>
    </source>
</evidence>
<evidence type="ECO:0000259" key="6">
    <source>
        <dbReference type="Pfam" id="PF00171"/>
    </source>
</evidence>
<dbReference type="InterPro" id="IPR016161">
    <property type="entry name" value="Ald_DH/histidinol_DH"/>
</dbReference>
<evidence type="ECO:0000313" key="7">
    <source>
        <dbReference type="EMBL" id="MBI4921511.1"/>
    </source>
</evidence>
<comment type="caution">
    <text evidence="7">The sequence shown here is derived from an EMBL/GenBank/DDBJ whole genome shotgun (WGS) entry which is preliminary data.</text>
</comment>
<gene>
    <name evidence="7" type="ORF">HY834_07150</name>
</gene>
<dbReference type="InterPro" id="IPR016162">
    <property type="entry name" value="Ald_DH_N"/>
</dbReference>
<evidence type="ECO:0000256" key="4">
    <source>
        <dbReference type="PROSITE-ProRule" id="PRU10007"/>
    </source>
</evidence>